<keyword evidence="2" id="KW-0413">Isomerase</keyword>
<evidence type="ECO:0000313" key="2">
    <source>
        <dbReference type="EMBL" id="SDI72247.1"/>
    </source>
</evidence>
<dbReference type="InterPro" id="IPR037401">
    <property type="entry name" value="SnoaL-like"/>
</dbReference>
<dbReference type="InterPro" id="IPR032710">
    <property type="entry name" value="NTF2-like_dom_sf"/>
</dbReference>
<accession>A0A1G8MWP9</accession>
<dbReference type="GO" id="GO:0016853">
    <property type="term" value="F:isomerase activity"/>
    <property type="evidence" value="ECO:0007669"/>
    <property type="project" value="UniProtKB-KW"/>
</dbReference>
<dbReference type="SUPFAM" id="SSF54427">
    <property type="entry name" value="NTF2-like"/>
    <property type="match status" value="1"/>
</dbReference>
<evidence type="ECO:0000259" key="1">
    <source>
        <dbReference type="Pfam" id="PF13474"/>
    </source>
</evidence>
<dbReference type="RefSeq" id="WP_091591677.1">
    <property type="nucleotide sequence ID" value="NZ_FNEE01000002.1"/>
</dbReference>
<organism evidence="2 3">
    <name type="scientific">Mesorhizobium muleiense</name>
    <dbReference type="NCBI Taxonomy" id="1004279"/>
    <lineage>
        <taxon>Bacteria</taxon>
        <taxon>Pseudomonadati</taxon>
        <taxon>Pseudomonadota</taxon>
        <taxon>Alphaproteobacteria</taxon>
        <taxon>Hyphomicrobiales</taxon>
        <taxon>Phyllobacteriaceae</taxon>
        <taxon>Mesorhizobium</taxon>
    </lineage>
</organism>
<dbReference type="Pfam" id="PF13474">
    <property type="entry name" value="SnoaL_3"/>
    <property type="match status" value="1"/>
</dbReference>
<reference evidence="3" key="1">
    <citation type="submission" date="2016-10" db="EMBL/GenBank/DDBJ databases">
        <authorList>
            <person name="Varghese N."/>
            <person name="Submissions S."/>
        </authorList>
    </citation>
    <scope>NUCLEOTIDE SEQUENCE [LARGE SCALE GENOMIC DNA]</scope>
    <source>
        <strain evidence="3">CGMCC 1.11022</strain>
    </source>
</reference>
<gene>
    <name evidence="2" type="ORF">SAMN05428953_102701</name>
</gene>
<dbReference type="Gene3D" id="3.10.450.50">
    <property type="match status" value="1"/>
</dbReference>
<protein>
    <submittedName>
        <fullName evidence="2">Ketosteroid isomerase homolog</fullName>
    </submittedName>
</protein>
<dbReference type="AlphaFoldDB" id="A0A1G8MWP9"/>
<dbReference type="EMBL" id="FNEE01000002">
    <property type="protein sequence ID" value="SDI72247.1"/>
    <property type="molecule type" value="Genomic_DNA"/>
</dbReference>
<evidence type="ECO:0000313" key="3">
    <source>
        <dbReference type="Proteomes" id="UP000198894"/>
    </source>
</evidence>
<sequence length="145" mass="16678">MQTPTAEEMEIRKGLDDLVQALRAKDIEALMAHYAAATIVFDIRPPLRIDSADAYRKNFEAWFASVDGPIDYEVHELLVTVRDDVAFCHGLCHVRSKRTNGEKADYWVRVTSGLQKMSDRWMITHEHISMPIDLRTMQAQPEFQS</sequence>
<feature type="domain" description="SnoaL-like" evidence="1">
    <location>
        <begin position="12"/>
        <end position="132"/>
    </location>
</feature>
<proteinExistence type="predicted"/>
<dbReference type="Proteomes" id="UP000198894">
    <property type="component" value="Unassembled WGS sequence"/>
</dbReference>
<keyword evidence="3" id="KW-1185">Reference proteome</keyword>
<name>A0A1G8MWP9_9HYPH</name>